<dbReference type="GO" id="GO:0005576">
    <property type="term" value="C:extracellular region"/>
    <property type="evidence" value="ECO:0007669"/>
    <property type="project" value="TreeGrafter"/>
</dbReference>
<comment type="similarity">
    <text evidence="9">Belongs to the glycosyl hydrolase 18 family.</text>
</comment>
<evidence type="ECO:0000256" key="4">
    <source>
        <dbReference type="ARBA" id="ARBA00023024"/>
    </source>
</evidence>
<sequence length="468" mass="49310">MSSSKTVALFTLALASFKGALAALRLNSPNNIAVYWGKYHAKRIICAITDMTSQVRTPLGNLPVHMFNNVCHITAGVYQISFLTRINGAGGVPEVNFANAGDNCTAFPGTQLLDCPQIAWVYSNPYTINLLTPLSTYNEGGFTNEAAATAGAKMIWETFGPVSNPSVKRPFGDAVVDGFDFDFEATVNNMPAFANQLRSYYASDTSKKYYTTAAPQCPYPDAADGPMLDGAVYFDAIWIQFYNNYCGLQAFVPGSAAQNNFNFDVWDKWARETSLNKNAKVFLGVPGNQGAAGTGYQPISTVSEIIKYVKQFSSFGGVMVWDASQVYANTGFLSGLRSALGGGGTTPAPTTSPTTTPTTSLTTTSKTTSPTPTTKSTSTSTTLTTTTKSSTASPTSSKPTASPTSTVCPIAGQTCPTSGAFSCNGSQFGICDNGRWVMQQCPAGLVCAQSGSGVYCDYPGSTGVAPCS</sequence>
<dbReference type="Pfam" id="PF00704">
    <property type="entry name" value="Glyco_hydro_18"/>
    <property type="match status" value="1"/>
</dbReference>
<feature type="compositionally biased region" description="Low complexity" evidence="10">
    <location>
        <begin position="346"/>
        <end position="405"/>
    </location>
</feature>
<dbReference type="Pfam" id="PF03427">
    <property type="entry name" value="CBM_19"/>
    <property type="match status" value="1"/>
</dbReference>
<comment type="caution">
    <text evidence="13">The sequence shown here is derived from an EMBL/GenBank/DDBJ whole genome shotgun (WGS) entry which is preliminary data.</text>
</comment>
<evidence type="ECO:0000256" key="8">
    <source>
        <dbReference type="RuleBase" id="RU000489"/>
    </source>
</evidence>
<evidence type="ECO:0000256" key="9">
    <source>
        <dbReference type="RuleBase" id="RU004453"/>
    </source>
</evidence>
<feature type="signal peptide" evidence="11">
    <location>
        <begin position="1"/>
        <end position="22"/>
    </location>
</feature>
<evidence type="ECO:0000256" key="2">
    <source>
        <dbReference type="ARBA" id="ARBA00012729"/>
    </source>
</evidence>
<dbReference type="InterPro" id="IPR050542">
    <property type="entry name" value="Glycosyl_Hydrlase18_Chitinase"/>
</dbReference>
<dbReference type="GO" id="GO:0008061">
    <property type="term" value="F:chitin binding"/>
    <property type="evidence" value="ECO:0007669"/>
    <property type="project" value="InterPro"/>
</dbReference>
<dbReference type="SUPFAM" id="SSF51445">
    <property type="entry name" value="(Trans)glycosidases"/>
    <property type="match status" value="1"/>
</dbReference>
<dbReference type="InterPro" id="IPR001579">
    <property type="entry name" value="Glyco_hydro_18_chit_AS"/>
</dbReference>
<evidence type="ECO:0000259" key="12">
    <source>
        <dbReference type="PROSITE" id="PS51910"/>
    </source>
</evidence>
<feature type="region of interest" description="Disordered" evidence="10">
    <location>
        <begin position="343"/>
        <end position="405"/>
    </location>
</feature>
<keyword evidence="7" id="KW-0624">Polysaccharide degradation</keyword>
<evidence type="ECO:0000256" key="1">
    <source>
        <dbReference type="ARBA" id="ARBA00000822"/>
    </source>
</evidence>
<proteinExistence type="inferred from homology"/>
<dbReference type="PANTHER" id="PTHR45708:SF49">
    <property type="entry name" value="ENDOCHITINASE"/>
    <property type="match status" value="1"/>
</dbReference>
<dbReference type="GO" id="GO:0008843">
    <property type="term" value="F:endochitinase activity"/>
    <property type="evidence" value="ECO:0007669"/>
    <property type="project" value="UniProtKB-EC"/>
</dbReference>
<keyword evidence="5" id="KW-0119">Carbohydrate metabolism</keyword>
<keyword evidence="11" id="KW-0732">Signal</keyword>
<evidence type="ECO:0000256" key="3">
    <source>
        <dbReference type="ARBA" id="ARBA00022801"/>
    </source>
</evidence>
<evidence type="ECO:0000313" key="13">
    <source>
        <dbReference type="EMBL" id="GMG27461.1"/>
    </source>
</evidence>
<reference evidence="13" key="1">
    <citation type="submission" date="2023-04" db="EMBL/GenBank/DDBJ databases">
        <title>Aspergillus oryzae NBRC 4228.</title>
        <authorList>
            <person name="Ichikawa N."/>
            <person name="Sato H."/>
            <person name="Tonouchi N."/>
        </authorList>
    </citation>
    <scope>NUCLEOTIDE SEQUENCE</scope>
    <source>
        <strain evidence="13">NBRC 4228</strain>
    </source>
</reference>
<dbReference type="InterPro" id="IPR001223">
    <property type="entry name" value="Glyco_hydro18_cat"/>
</dbReference>
<dbReference type="AlphaFoldDB" id="A0AAN4YJR8"/>
<keyword evidence="6 8" id="KW-0326">Glycosidase</keyword>
<evidence type="ECO:0000256" key="6">
    <source>
        <dbReference type="ARBA" id="ARBA00023295"/>
    </source>
</evidence>
<evidence type="ECO:0000256" key="5">
    <source>
        <dbReference type="ARBA" id="ARBA00023277"/>
    </source>
</evidence>
<organism evidence="13 14">
    <name type="scientific">Aspergillus oryzae</name>
    <name type="common">Yellow koji mold</name>
    <dbReference type="NCBI Taxonomy" id="5062"/>
    <lineage>
        <taxon>Eukaryota</taxon>
        <taxon>Fungi</taxon>
        <taxon>Dikarya</taxon>
        <taxon>Ascomycota</taxon>
        <taxon>Pezizomycotina</taxon>
        <taxon>Eurotiomycetes</taxon>
        <taxon>Eurotiomycetidae</taxon>
        <taxon>Eurotiales</taxon>
        <taxon>Aspergillaceae</taxon>
        <taxon>Aspergillus</taxon>
        <taxon>Aspergillus subgen. Circumdati</taxon>
    </lineage>
</organism>
<dbReference type="InterPro" id="IPR017853">
    <property type="entry name" value="GH"/>
</dbReference>
<evidence type="ECO:0000313" key="14">
    <source>
        <dbReference type="Proteomes" id="UP001165205"/>
    </source>
</evidence>
<name>A0AAN4YJR8_ASPOZ</name>
<feature type="chain" id="PRO_5043036865" description="chitinase" evidence="11">
    <location>
        <begin position="23"/>
        <end position="468"/>
    </location>
</feature>
<dbReference type="GO" id="GO:0006032">
    <property type="term" value="P:chitin catabolic process"/>
    <property type="evidence" value="ECO:0007669"/>
    <property type="project" value="UniProtKB-KW"/>
</dbReference>
<dbReference type="Gene3D" id="3.20.20.80">
    <property type="entry name" value="Glycosidases"/>
    <property type="match status" value="1"/>
</dbReference>
<keyword evidence="3 8" id="KW-0378">Hydrolase</keyword>
<dbReference type="GO" id="GO:0000272">
    <property type="term" value="P:polysaccharide catabolic process"/>
    <property type="evidence" value="ECO:0007669"/>
    <property type="project" value="UniProtKB-KW"/>
</dbReference>
<feature type="domain" description="GH18" evidence="12">
    <location>
        <begin position="30"/>
        <end position="343"/>
    </location>
</feature>
<dbReference type="InterPro" id="IPR005089">
    <property type="entry name" value="CBM19"/>
</dbReference>
<protein>
    <recommendedName>
        <fullName evidence="2">chitinase</fullName>
        <ecNumber evidence="2">3.2.1.14</ecNumber>
    </recommendedName>
</protein>
<keyword evidence="4" id="KW-0146">Chitin degradation</keyword>
<gene>
    <name evidence="13" type="ORF">Aory04_000408100</name>
</gene>
<accession>A0AAN4YJR8</accession>
<dbReference type="EMBL" id="BSYA01000035">
    <property type="protein sequence ID" value="GMG27461.1"/>
    <property type="molecule type" value="Genomic_DNA"/>
</dbReference>
<evidence type="ECO:0000256" key="7">
    <source>
        <dbReference type="ARBA" id="ARBA00023326"/>
    </source>
</evidence>
<dbReference type="PANTHER" id="PTHR45708">
    <property type="entry name" value="ENDOCHITINASE"/>
    <property type="match status" value="1"/>
</dbReference>
<dbReference type="EC" id="3.2.1.14" evidence="2"/>
<evidence type="ECO:0000256" key="11">
    <source>
        <dbReference type="SAM" id="SignalP"/>
    </source>
</evidence>
<dbReference type="Proteomes" id="UP001165205">
    <property type="component" value="Unassembled WGS sequence"/>
</dbReference>
<evidence type="ECO:0000256" key="10">
    <source>
        <dbReference type="SAM" id="MobiDB-lite"/>
    </source>
</evidence>
<dbReference type="PROSITE" id="PS51910">
    <property type="entry name" value="GH18_2"/>
    <property type="match status" value="1"/>
</dbReference>
<dbReference type="PROSITE" id="PS01095">
    <property type="entry name" value="GH18_1"/>
    <property type="match status" value="1"/>
</dbReference>
<comment type="catalytic activity">
    <reaction evidence="1">
        <text>Random endo-hydrolysis of N-acetyl-beta-D-glucosaminide (1-&gt;4)-beta-linkages in chitin and chitodextrins.</text>
        <dbReference type="EC" id="3.2.1.14"/>
    </reaction>
</comment>